<dbReference type="GO" id="GO:0140359">
    <property type="term" value="F:ABC-type transporter activity"/>
    <property type="evidence" value="ECO:0007669"/>
    <property type="project" value="InterPro"/>
</dbReference>
<dbReference type="InterPro" id="IPR013525">
    <property type="entry name" value="ABC2_TM"/>
</dbReference>
<feature type="transmembrane region" description="Helical" evidence="6">
    <location>
        <begin position="296"/>
        <end position="317"/>
    </location>
</feature>
<sequence length="388" mass="43130">MKPQFSQLHVLRHDKWLLSCLTWIPILLALLIWGVFSAGIARDLPIGVVDNAHSTLSRKLTQMLDASSTMSVDYQFSDVLQAKNAMIEGKVYAYVIIPDHFDRDIYLQRAPQVSVFYNSQYILIGRLINSAVVQAQGFFNAGLETMKSLSHGNSTVQGALGNAVTISTQISPLFNQNTNYAQFLVSAVVPAIWQIMIVVCSILILAANLRVYARKPEHLDRWLGTQPFKVISKTLAAYLPIFLLHGFAFLFWFYFVLDWPFQGHLLPIMIAQLATTIACMIMGAFFFFMTLDAARAMSFAGAFTAPSFAFMGITFPVSDMGSLAQFWRSLLPISHYIEVQVAQASYGTSALTSLTHLLPMAGYVLPAFLAVVLAKRHLKKTEATNVPV</sequence>
<dbReference type="Gene3D" id="3.40.1710.10">
    <property type="entry name" value="abc type-2 transporter like domain"/>
    <property type="match status" value="1"/>
</dbReference>
<evidence type="ECO:0000256" key="5">
    <source>
        <dbReference type="ARBA" id="ARBA00023136"/>
    </source>
</evidence>
<dbReference type="InterPro" id="IPR051449">
    <property type="entry name" value="ABC-2_transporter_component"/>
</dbReference>
<evidence type="ECO:0000256" key="3">
    <source>
        <dbReference type="ARBA" id="ARBA00022692"/>
    </source>
</evidence>
<evidence type="ECO:0000256" key="1">
    <source>
        <dbReference type="ARBA" id="ARBA00004651"/>
    </source>
</evidence>
<dbReference type="EMBL" id="PDGH01000142">
    <property type="protein sequence ID" value="POB42741.1"/>
    <property type="molecule type" value="Genomic_DNA"/>
</dbReference>
<organism evidence="8 9">
    <name type="scientific">Vibrio vulnificus</name>
    <dbReference type="NCBI Taxonomy" id="672"/>
    <lineage>
        <taxon>Bacteria</taxon>
        <taxon>Pseudomonadati</taxon>
        <taxon>Pseudomonadota</taxon>
        <taxon>Gammaproteobacteria</taxon>
        <taxon>Vibrionales</taxon>
        <taxon>Vibrionaceae</taxon>
        <taxon>Vibrio</taxon>
    </lineage>
</organism>
<comment type="subcellular location">
    <subcellularLocation>
        <location evidence="1">Cell membrane</location>
        <topology evidence="1">Multi-pass membrane protein</topology>
    </subcellularLocation>
</comment>
<evidence type="ECO:0000259" key="7">
    <source>
        <dbReference type="Pfam" id="PF12698"/>
    </source>
</evidence>
<gene>
    <name evidence="8" type="ORF">CRN52_21610</name>
</gene>
<dbReference type="Pfam" id="PF12698">
    <property type="entry name" value="ABC2_membrane_3"/>
    <property type="match status" value="1"/>
</dbReference>
<evidence type="ECO:0000256" key="4">
    <source>
        <dbReference type="ARBA" id="ARBA00022989"/>
    </source>
</evidence>
<dbReference type="GO" id="GO:0005886">
    <property type="term" value="C:plasma membrane"/>
    <property type="evidence" value="ECO:0007669"/>
    <property type="project" value="UniProtKB-SubCell"/>
</dbReference>
<evidence type="ECO:0000256" key="6">
    <source>
        <dbReference type="SAM" id="Phobius"/>
    </source>
</evidence>
<feature type="transmembrane region" description="Helical" evidence="6">
    <location>
        <begin position="191"/>
        <end position="213"/>
    </location>
</feature>
<dbReference type="Proteomes" id="UP000237466">
    <property type="component" value="Unassembled WGS sequence"/>
</dbReference>
<reference evidence="8 9" key="1">
    <citation type="journal article" date="2018" name="Front. Microbiol.">
        <title>Phylogeny of Vibrio vulnificus from the Analysis of the Core-Genome: Implications for Intra-Species Taxonomy.</title>
        <authorList>
            <person name="Roig F.J."/>
            <person name="Gonzalez-Candelas F."/>
            <person name="Sanjuan E."/>
            <person name="Fouz B."/>
            <person name="Feil E.J."/>
            <person name="Llorens C."/>
            <person name="Baker-Austin C."/>
            <person name="Oliver J.D."/>
            <person name="Danin-Poleg Y."/>
            <person name="Gibas C.J."/>
            <person name="Kashi Y."/>
            <person name="Gulig P.A."/>
            <person name="Morrison S.S."/>
            <person name="Amaro C."/>
        </authorList>
    </citation>
    <scope>NUCLEOTIDE SEQUENCE [LARGE SCALE GENOMIC DNA]</scope>
    <source>
        <strain evidence="8 9">CECT4608</strain>
    </source>
</reference>
<keyword evidence="2" id="KW-1003">Cell membrane</keyword>
<dbReference type="PANTHER" id="PTHR30294">
    <property type="entry name" value="MEMBRANE COMPONENT OF ABC TRANSPORTER YHHJ-RELATED"/>
    <property type="match status" value="1"/>
</dbReference>
<dbReference type="PANTHER" id="PTHR30294:SF47">
    <property type="entry name" value="INNER MEMBRANE TRANSPORT PERMEASE YHHJ"/>
    <property type="match status" value="1"/>
</dbReference>
<feature type="domain" description="ABC-2 type transporter transmembrane" evidence="7">
    <location>
        <begin position="15"/>
        <end position="371"/>
    </location>
</feature>
<feature type="transmembrane region" description="Helical" evidence="6">
    <location>
        <begin position="269"/>
        <end position="289"/>
    </location>
</feature>
<proteinExistence type="predicted"/>
<evidence type="ECO:0000256" key="2">
    <source>
        <dbReference type="ARBA" id="ARBA00022475"/>
    </source>
</evidence>
<dbReference type="RefSeq" id="WP_103201154.1">
    <property type="nucleotide sequence ID" value="NZ_JASMUA010000009.1"/>
</dbReference>
<dbReference type="AlphaFoldDB" id="A0A2S3QX45"/>
<keyword evidence="4 6" id="KW-1133">Transmembrane helix</keyword>
<protein>
    <submittedName>
        <fullName evidence="8">Multidrug ABC transporter permease</fullName>
    </submittedName>
</protein>
<keyword evidence="5 6" id="KW-0472">Membrane</keyword>
<feature type="transmembrane region" description="Helical" evidence="6">
    <location>
        <begin position="356"/>
        <end position="374"/>
    </location>
</feature>
<evidence type="ECO:0000313" key="9">
    <source>
        <dbReference type="Proteomes" id="UP000237466"/>
    </source>
</evidence>
<keyword evidence="3 6" id="KW-0812">Transmembrane</keyword>
<evidence type="ECO:0000313" key="8">
    <source>
        <dbReference type="EMBL" id="POB42741.1"/>
    </source>
</evidence>
<feature type="transmembrane region" description="Helical" evidence="6">
    <location>
        <begin position="234"/>
        <end position="257"/>
    </location>
</feature>
<name>A0A2S3QX45_VIBVL</name>
<accession>A0A2S3QX45</accession>
<comment type="caution">
    <text evidence="8">The sequence shown here is derived from an EMBL/GenBank/DDBJ whole genome shotgun (WGS) entry which is preliminary data.</text>
</comment>